<dbReference type="Xenbase" id="XB-GENE-29079623">
    <property type="gene designation" value="LOC100489209"/>
</dbReference>
<organism evidence="2 3">
    <name type="scientific">Xenopus tropicalis</name>
    <name type="common">Western clawed frog</name>
    <name type="synonym">Silurana tropicalis</name>
    <dbReference type="NCBI Taxonomy" id="8364"/>
    <lineage>
        <taxon>Eukaryota</taxon>
        <taxon>Metazoa</taxon>
        <taxon>Chordata</taxon>
        <taxon>Craniata</taxon>
        <taxon>Vertebrata</taxon>
        <taxon>Euteleostomi</taxon>
        <taxon>Amphibia</taxon>
        <taxon>Batrachia</taxon>
        <taxon>Anura</taxon>
        <taxon>Pipoidea</taxon>
        <taxon>Pipidae</taxon>
        <taxon>Xenopodinae</taxon>
        <taxon>Xenopus</taxon>
        <taxon>Silurana</taxon>
    </lineage>
</organism>
<dbReference type="OMA" id="CKESDPQ"/>
<dbReference type="AGR" id="Xenbase:XB-GENE-29079623"/>
<dbReference type="Proteomes" id="UP000008143">
    <property type="component" value="Chromosome 4"/>
</dbReference>
<feature type="region of interest" description="Disordered" evidence="1">
    <location>
        <begin position="92"/>
        <end position="124"/>
    </location>
</feature>
<dbReference type="OrthoDB" id="9909737at2759"/>
<evidence type="ECO:0000313" key="2">
    <source>
        <dbReference type="Proteomes" id="UP000008143"/>
    </source>
</evidence>
<name>A0A8J1JED6_XENTR</name>
<dbReference type="AlphaFoldDB" id="A0A8J1JED6"/>
<protein>
    <submittedName>
        <fullName evidence="3">Uncharacterized protein LOC100489209 isoform X1</fullName>
    </submittedName>
</protein>
<evidence type="ECO:0000256" key="1">
    <source>
        <dbReference type="SAM" id="MobiDB-lite"/>
    </source>
</evidence>
<dbReference type="PANTHER" id="PTHR47306">
    <property type="entry name" value="SI:CH211-178J18.4-RELATED"/>
    <property type="match status" value="1"/>
</dbReference>
<feature type="compositionally biased region" description="Basic and acidic residues" evidence="1">
    <location>
        <begin position="108"/>
        <end position="118"/>
    </location>
</feature>
<accession>A0A8J1JED6</accession>
<dbReference type="PANTHER" id="PTHR47306:SF2">
    <property type="entry name" value="CORE-BINDING (CB) DOMAIN-CONTAINING PROTEIN"/>
    <property type="match status" value="1"/>
</dbReference>
<sequence>MASDGKHRMKLACKYCFKMTDRLSGHLRQLCRKGADEAEILALVQEARATVRKVASNLSVVRYQYLKAGVDSDRSLDFFIGFLESKGCFIRDKPSETQSSSTEIPVEEVQKKEKEEAGVQRPTSRVPAAIGAGIVETSPLVRGRSAKFRDV</sequence>
<reference evidence="3" key="1">
    <citation type="submission" date="2025-08" db="UniProtKB">
        <authorList>
            <consortium name="RefSeq"/>
        </authorList>
    </citation>
    <scope>IDENTIFICATION</scope>
    <source>
        <strain evidence="3">Nigerian</strain>
        <tissue evidence="3">Liver and blood</tissue>
    </source>
</reference>
<evidence type="ECO:0000313" key="4">
    <source>
        <dbReference type="Xenbase" id="XB-GENE-29079623"/>
    </source>
</evidence>
<dbReference type="RefSeq" id="XP_031756233.1">
    <property type="nucleotide sequence ID" value="XM_031900373.1"/>
</dbReference>
<proteinExistence type="predicted"/>
<dbReference type="GeneID" id="100489209"/>
<keyword evidence="2" id="KW-1185">Reference proteome</keyword>
<gene>
    <name evidence="3 4" type="primary">LOC100489209</name>
</gene>
<evidence type="ECO:0000313" key="3">
    <source>
        <dbReference type="RefSeq" id="XP_031756233.1"/>
    </source>
</evidence>